<keyword evidence="5" id="KW-0472">Membrane</keyword>
<reference evidence="7" key="2">
    <citation type="journal article" date="2016" name="Int. J. Syst. Evol. Microbiol.">
        <title>Complete genome sequence and cell structure of Limnochorda pilosa, a Gram-negative spore-former within the phylum Firmicutes.</title>
        <authorList>
            <person name="Watanabe M."/>
            <person name="Kojima H."/>
            <person name="Fukui M."/>
        </authorList>
    </citation>
    <scope>NUCLEOTIDE SEQUENCE [LARGE SCALE GENOMIC DNA]</scope>
    <source>
        <strain evidence="7">HC45</strain>
    </source>
</reference>
<dbReference type="Gene3D" id="1.25.40.10">
    <property type="entry name" value="Tetratricopeptide repeat domain"/>
    <property type="match status" value="1"/>
</dbReference>
<evidence type="ECO:0000313" key="7">
    <source>
        <dbReference type="Proteomes" id="UP000065807"/>
    </source>
</evidence>
<dbReference type="KEGG" id="lpil:LIP_3642"/>
<sequence>MSLEPTQPAPDAGAKDLHQEGEALLAAGRLEEAVSRFEGALDLQERSDTHNRLGVALARLRRTRDALDHFRRSVELDPTNASAWTNLGNAQQELDDLDAARASYERALRLDPDHPLAHHNLGALLRKQGAWGEALRHLKQANRLERRQLVARSRRDSSRTLLFFLAVVVLVLLLLLRGN</sequence>
<evidence type="ECO:0000256" key="2">
    <source>
        <dbReference type="ARBA" id="ARBA00022803"/>
    </source>
</evidence>
<dbReference type="AlphaFoldDB" id="A0A0K2SQP4"/>
<keyword evidence="2 3" id="KW-0802">TPR repeat</keyword>
<feature type="repeat" description="TPR" evidence="3">
    <location>
        <begin position="47"/>
        <end position="80"/>
    </location>
</feature>
<protein>
    <recommendedName>
        <fullName evidence="8">Tetratricopeptide repeat protein</fullName>
    </recommendedName>
</protein>
<feature type="repeat" description="TPR" evidence="3">
    <location>
        <begin position="81"/>
        <end position="114"/>
    </location>
</feature>
<keyword evidence="7" id="KW-1185">Reference proteome</keyword>
<evidence type="ECO:0008006" key="8">
    <source>
        <dbReference type="Google" id="ProtNLM"/>
    </source>
</evidence>
<evidence type="ECO:0000256" key="5">
    <source>
        <dbReference type="SAM" id="Phobius"/>
    </source>
</evidence>
<dbReference type="SMART" id="SM00028">
    <property type="entry name" value="TPR"/>
    <property type="match status" value="4"/>
</dbReference>
<evidence type="ECO:0000256" key="1">
    <source>
        <dbReference type="ARBA" id="ARBA00022737"/>
    </source>
</evidence>
<gene>
    <name evidence="6" type="ORF">LIP_3642</name>
</gene>
<dbReference type="InterPro" id="IPR011990">
    <property type="entry name" value="TPR-like_helical_dom_sf"/>
</dbReference>
<keyword evidence="1" id="KW-0677">Repeat</keyword>
<dbReference type="InterPro" id="IPR019734">
    <property type="entry name" value="TPR_rpt"/>
</dbReference>
<dbReference type="PROSITE" id="PS50293">
    <property type="entry name" value="TPR_REGION"/>
    <property type="match status" value="1"/>
</dbReference>
<keyword evidence="5" id="KW-0812">Transmembrane</keyword>
<dbReference type="OrthoDB" id="9769030at2"/>
<dbReference type="Pfam" id="PF13424">
    <property type="entry name" value="TPR_12"/>
    <property type="match status" value="1"/>
</dbReference>
<evidence type="ECO:0000256" key="4">
    <source>
        <dbReference type="SAM" id="MobiDB-lite"/>
    </source>
</evidence>
<proteinExistence type="predicted"/>
<evidence type="ECO:0000313" key="6">
    <source>
        <dbReference type="EMBL" id="BAS29450.1"/>
    </source>
</evidence>
<dbReference type="STRING" id="1555112.LIP_3642"/>
<evidence type="ECO:0000256" key="3">
    <source>
        <dbReference type="PROSITE-ProRule" id="PRU00339"/>
    </source>
</evidence>
<dbReference type="Pfam" id="PF00515">
    <property type="entry name" value="TPR_1"/>
    <property type="match status" value="1"/>
</dbReference>
<dbReference type="PROSITE" id="PS50005">
    <property type="entry name" value="TPR"/>
    <property type="match status" value="2"/>
</dbReference>
<name>A0A0K2SQP4_LIMPI</name>
<dbReference type="SUPFAM" id="SSF48452">
    <property type="entry name" value="TPR-like"/>
    <property type="match status" value="1"/>
</dbReference>
<dbReference type="InterPro" id="IPR044244">
    <property type="entry name" value="TTC27/Emw1"/>
</dbReference>
<feature type="region of interest" description="Disordered" evidence="4">
    <location>
        <begin position="1"/>
        <end position="21"/>
    </location>
</feature>
<feature type="transmembrane region" description="Helical" evidence="5">
    <location>
        <begin position="161"/>
        <end position="178"/>
    </location>
</feature>
<organism evidence="6 7">
    <name type="scientific">Limnochorda pilosa</name>
    <dbReference type="NCBI Taxonomy" id="1555112"/>
    <lineage>
        <taxon>Bacteria</taxon>
        <taxon>Bacillati</taxon>
        <taxon>Bacillota</taxon>
        <taxon>Limnochordia</taxon>
        <taxon>Limnochordales</taxon>
        <taxon>Limnochordaceae</taxon>
        <taxon>Limnochorda</taxon>
    </lineage>
</organism>
<keyword evidence="5" id="KW-1133">Transmembrane helix</keyword>
<dbReference type="PANTHER" id="PTHR16193">
    <property type="entry name" value="TETRATRICOPEPTIDE REPEAT PROTEIN 27"/>
    <property type="match status" value="1"/>
</dbReference>
<dbReference type="PANTHER" id="PTHR16193:SF0">
    <property type="entry name" value="TETRATRICOPEPTIDE REPEAT PROTEIN 27"/>
    <property type="match status" value="1"/>
</dbReference>
<dbReference type="RefSeq" id="WP_068141189.1">
    <property type="nucleotide sequence ID" value="NZ_AP014924.1"/>
</dbReference>
<reference evidence="7" key="1">
    <citation type="submission" date="2015-07" db="EMBL/GenBank/DDBJ databases">
        <title>Complete genome sequence and phylogenetic analysis of Limnochorda pilosa.</title>
        <authorList>
            <person name="Watanabe M."/>
            <person name="Kojima H."/>
            <person name="Fukui M."/>
        </authorList>
    </citation>
    <scope>NUCLEOTIDE SEQUENCE [LARGE SCALE GENOMIC DNA]</scope>
    <source>
        <strain evidence="7">HC45</strain>
    </source>
</reference>
<accession>A0A0K2SQP4</accession>
<dbReference type="Proteomes" id="UP000065807">
    <property type="component" value="Chromosome"/>
</dbReference>
<dbReference type="EMBL" id="AP014924">
    <property type="protein sequence ID" value="BAS29450.1"/>
    <property type="molecule type" value="Genomic_DNA"/>
</dbReference>